<keyword evidence="1" id="KW-0813">Transport</keyword>
<dbReference type="AlphaFoldDB" id="S5Y808"/>
<dbReference type="STRING" id="1367847.JCM7686_0369"/>
<dbReference type="EMBL" id="CP006650">
    <property type="protein sequence ID" value="AGT07478.1"/>
    <property type="molecule type" value="Genomic_DNA"/>
</dbReference>
<evidence type="ECO:0000256" key="2">
    <source>
        <dbReference type="ARBA" id="ARBA00022617"/>
    </source>
</evidence>
<dbReference type="InterPro" id="IPR012127">
    <property type="entry name" value="Cyt_c_prime"/>
</dbReference>
<evidence type="ECO:0000256" key="1">
    <source>
        <dbReference type="ARBA" id="ARBA00022448"/>
    </source>
</evidence>
<evidence type="ECO:0000256" key="5">
    <source>
        <dbReference type="ARBA" id="ARBA00023004"/>
    </source>
</evidence>
<dbReference type="GO" id="GO:0009055">
    <property type="term" value="F:electron transfer activity"/>
    <property type="evidence" value="ECO:0007669"/>
    <property type="project" value="InterPro"/>
</dbReference>
<dbReference type="eggNOG" id="COG3909">
    <property type="taxonomic scope" value="Bacteria"/>
</dbReference>
<dbReference type="GO" id="GO:0020037">
    <property type="term" value="F:heme binding"/>
    <property type="evidence" value="ECO:0007669"/>
    <property type="project" value="InterPro"/>
</dbReference>
<keyword evidence="3 6" id="KW-0479">Metal-binding</keyword>
<dbReference type="InterPro" id="IPR002321">
    <property type="entry name" value="Cyt_c_II"/>
</dbReference>
<dbReference type="Pfam" id="PF01322">
    <property type="entry name" value="Cytochrom_C_2"/>
    <property type="match status" value="1"/>
</dbReference>
<evidence type="ECO:0000256" key="8">
    <source>
        <dbReference type="SAM" id="SignalP"/>
    </source>
</evidence>
<dbReference type="SUPFAM" id="SSF47175">
    <property type="entry name" value="Cytochromes"/>
    <property type="match status" value="1"/>
</dbReference>
<keyword evidence="8" id="KW-0732">Signal</keyword>
<keyword evidence="5 6" id="KW-0408">Iron</keyword>
<proteinExistence type="predicted"/>
<feature type="binding site" description="axial binding residue" evidence="6">
    <location>
        <position position="143"/>
    </location>
    <ligand>
        <name>heme c</name>
        <dbReference type="ChEBI" id="CHEBI:61717"/>
    </ligand>
    <ligandPart>
        <name>Fe</name>
        <dbReference type="ChEBI" id="CHEBI:18248"/>
    </ligandPart>
</feature>
<comment type="PTM">
    <text evidence="7">Binds 1 heme group per subunit.</text>
</comment>
<dbReference type="PIRSF" id="PIRSF000027">
    <property type="entry name" value="Cytc_c_prime"/>
    <property type="match status" value="1"/>
</dbReference>
<dbReference type="PROSITE" id="PS51009">
    <property type="entry name" value="CYTCII"/>
    <property type="match status" value="1"/>
</dbReference>
<name>S5Y808_PARAH</name>
<dbReference type="RefSeq" id="WP_020949118.1">
    <property type="nucleotide sequence ID" value="NC_022041.1"/>
</dbReference>
<evidence type="ECO:0000256" key="3">
    <source>
        <dbReference type="ARBA" id="ARBA00022723"/>
    </source>
</evidence>
<feature type="signal peptide" evidence="8">
    <location>
        <begin position="1"/>
        <end position="19"/>
    </location>
</feature>
<dbReference type="GO" id="GO:0022900">
    <property type="term" value="P:electron transport chain"/>
    <property type="evidence" value="ECO:0007669"/>
    <property type="project" value="InterPro"/>
</dbReference>
<dbReference type="GO" id="GO:0042597">
    <property type="term" value="C:periplasmic space"/>
    <property type="evidence" value="ECO:0007669"/>
    <property type="project" value="InterPro"/>
</dbReference>
<feature type="binding site" description="covalent" evidence="7">
    <location>
        <position position="139"/>
    </location>
    <ligand>
        <name>heme c</name>
        <dbReference type="ChEBI" id="CHEBI:61717"/>
    </ligand>
</feature>
<dbReference type="InterPro" id="IPR010980">
    <property type="entry name" value="Cyt_c/b562"/>
</dbReference>
<accession>S5Y808</accession>
<keyword evidence="4" id="KW-0249">Electron transport</keyword>
<keyword evidence="2 7" id="KW-0349">Heme</keyword>
<dbReference type="PATRIC" id="fig|1367847.3.peg.307"/>
<feature type="binding site" description="covalent" evidence="7">
    <location>
        <position position="142"/>
    </location>
    <ligand>
        <name>heme c</name>
        <dbReference type="ChEBI" id="CHEBI:61717"/>
    </ligand>
</feature>
<dbReference type="Gene3D" id="1.20.120.10">
    <property type="entry name" value="Cytochrome c/b562"/>
    <property type="match status" value="1"/>
</dbReference>
<evidence type="ECO:0000313" key="10">
    <source>
        <dbReference type="Proteomes" id="UP000015480"/>
    </source>
</evidence>
<evidence type="ECO:0000256" key="7">
    <source>
        <dbReference type="PIRSR" id="PIRSR000027-2"/>
    </source>
</evidence>
<reference evidence="9 10" key="1">
    <citation type="journal article" date="2014" name="BMC Genomics">
        <title>Architecture and functions of a multipartite genome of the methylotrophic bacterium Paracoccus aminophilus JCM 7686, containing primary and secondary chromids.</title>
        <authorList>
            <person name="Dziewit L."/>
            <person name="Czarnecki J."/>
            <person name="Wibberg D."/>
            <person name="Radlinska M."/>
            <person name="Mrozek P."/>
            <person name="Szymczak M."/>
            <person name="Schluter A."/>
            <person name="Puhler A."/>
            <person name="Bartosik D."/>
        </authorList>
    </citation>
    <scope>NUCLEOTIDE SEQUENCE [LARGE SCALE GENOMIC DNA]</scope>
    <source>
        <strain evidence="9">JCM 7686</strain>
    </source>
</reference>
<dbReference type="Proteomes" id="UP000015480">
    <property type="component" value="Chromosome"/>
</dbReference>
<organism evidence="9 10">
    <name type="scientific">Paracoccus aminophilus JCM 7686</name>
    <dbReference type="NCBI Taxonomy" id="1367847"/>
    <lineage>
        <taxon>Bacteria</taxon>
        <taxon>Pseudomonadati</taxon>
        <taxon>Pseudomonadota</taxon>
        <taxon>Alphaproteobacteria</taxon>
        <taxon>Rhodobacterales</taxon>
        <taxon>Paracoccaceae</taxon>
        <taxon>Paracoccus</taxon>
    </lineage>
</organism>
<evidence type="ECO:0000256" key="6">
    <source>
        <dbReference type="PIRSR" id="PIRSR000027-1"/>
    </source>
</evidence>
<feature type="chain" id="PRO_5004534626" evidence="8">
    <location>
        <begin position="20"/>
        <end position="150"/>
    </location>
</feature>
<gene>
    <name evidence="9" type="ORF">JCM7686_0369</name>
</gene>
<evidence type="ECO:0000313" key="9">
    <source>
        <dbReference type="EMBL" id="AGT07478.1"/>
    </source>
</evidence>
<sequence length="150" mass="15896">MRLILTTATLIALPFMAFADDKIEDNVKARQGFFEMLGANMAPLAGMAKGEIAYDEMLASTSAANIEALTKYTLPMHFVEGSSLKDVKNTAAKSEIWANMDDFKAKYAALGEAATGASEAVKGGQANVGPVLGKLGAACKACHDAYREKQ</sequence>
<dbReference type="GO" id="GO:0005506">
    <property type="term" value="F:iron ion binding"/>
    <property type="evidence" value="ECO:0007669"/>
    <property type="project" value="InterPro"/>
</dbReference>
<dbReference type="OrthoDB" id="7596534at2"/>
<dbReference type="HOGENOM" id="CLU_106713_4_0_5"/>
<protein>
    <submittedName>
        <fullName evidence="9">Cytochrome c</fullName>
    </submittedName>
</protein>
<dbReference type="PRINTS" id="PR00608">
    <property type="entry name" value="CYTCHROMECII"/>
</dbReference>
<keyword evidence="10" id="KW-1185">Reference proteome</keyword>
<evidence type="ECO:0000256" key="4">
    <source>
        <dbReference type="ARBA" id="ARBA00022982"/>
    </source>
</evidence>
<dbReference type="KEGG" id="pami:JCM7686_0369"/>
<dbReference type="InterPro" id="IPR015984">
    <property type="entry name" value="Cyt_c_prime_subgr"/>
</dbReference>